<dbReference type="Gene3D" id="3.40.50.300">
    <property type="entry name" value="P-loop containing nucleotide triphosphate hydrolases"/>
    <property type="match status" value="1"/>
</dbReference>
<evidence type="ECO:0000256" key="2">
    <source>
        <dbReference type="ARBA" id="ARBA00023004"/>
    </source>
</evidence>
<accession>A0A933MJI5</accession>
<dbReference type="EMBL" id="JACQXR010000005">
    <property type="protein sequence ID" value="MBI4725705.1"/>
    <property type="molecule type" value="Genomic_DNA"/>
</dbReference>
<feature type="domain" description="4Fe-4S ferredoxin-type" evidence="4">
    <location>
        <begin position="87"/>
        <end position="116"/>
    </location>
</feature>
<reference evidence="5" key="1">
    <citation type="submission" date="2020-07" db="EMBL/GenBank/DDBJ databases">
        <title>Huge and variable diversity of episymbiotic CPR bacteria and DPANN archaea in groundwater ecosystems.</title>
        <authorList>
            <person name="He C.Y."/>
            <person name="Keren R."/>
            <person name="Whittaker M."/>
            <person name="Farag I.F."/>
            <person name="Doudna J."/>
            <person name="Cate J.H.D."/>
            <person name="Banfield J.F."/>
        </authorList>
    </citation>
    <scope>NUCLEOTIDE SEQUENCE</scope>
    <source>
        <strain evidence="5">NC_groundwater_1520_Pr4_B-0.1um_53_5</strain>
    </source>
</reference>
<dbReference type="Pfam" id="PF01656">
    <property type="entry name" value="CbiA"/>
    <property type="match status" value="1"/>
</dbReference>
<keyword evidence="5" id="KW-0547">Nucleotide-binding</keyword>
<feature type="domain" description="4Fe-4S ferredoxin-type" evidence="4">
    <location>
        <begin position="58"/>
        <end position="82"/>
    </location>
</feature>
<dbReference type="Proteomes" id="UP000736328">
    <property type="component" value="Unassembled WGS sequence"/>
</dbReference>
<keyword evidence="5" id="KW-0067">ATP-binding</keyword>
<dbReference type="InterPro" id="IPR002586">
    <property type="entry name" value="CobQ/CobB/MinD/ParA_Nub-bd_dom"/>
</dbReference>
<dbReference type="PROSITE" id="PS51379">
    <property type="entry name" value="4FE4S_FER_2"/>
    <property type="match status" value="2"/>
</dbReference>
<dbReference type="Pfam" id="PF00037">
    <property type="entry name" value="Fer4"/>
    <property type="match status" value="1"/>
</dbReference>
<dbReference type="PROSITE" id="PS00198">
    <property type="entry name" value="4FE4S_FER_1"/>
    <property type="match status" value="1"/>
</dbReference>
<dbReference type="InterPro" id="IPR017900">
    <property type="entry name" value="4Fe4S_Fe_S_CS"/>
</dbReference>
<organism evidence="5 6">
    <name type="scientific">candidate division TA06 bacterium</name>
    <dbReference type="NCBI Taxonomy" id="2250710"/>
    <lineage>
        <taxon>Bacteria</taxon>
        <taxon>Bacteria division TA06</taxon>
    </lineage>
</organism>
<dbReference type="GO" id="GO:0005524">
    <property type="term" value="F:ATP binding"/>
    <property type="evidence" value="ECO:0007669"/>
    <property type="project" value="UniProtKB-KW"/>
</dbReference>
<dbReference type="GO" id="GO:0046872">
    <property type="term" value="F:metal ion binding"/>
    <property type="evidence" value="ECO:0007669"/>
    <property type="project" value="UniProtKB-KW"/>
</dbReference>
<dbReference type="AlphaFoldDB" id="A0A933MJI5"/>
<keyword evidence="1" id="KW-0479">Metal-binding</keyword>
<evidence type="ECO:0000259" key="4">
    <source>
        <dbReference type="PROSITE" id="PS51379"/>
    </source>
</evidence>
<dbReference type="SUPFAM" id="SSF52540">
    <property type="entry name" value="P-loop containing nucleoside triphosphate hydrolases"/>
    <property type="match status" value="1"/>
</dbReference>
<sequence length="282" mass="30710">MILAIASGKGGTGKTTLAANLARTWDGPVQLLDCDVEEPNAHLFLRGNLRQEAEVGIPVPVIDAKRCDLCGECGRFCQYHAIAAVKPSPIVFPELCHGCGGCALVCPRKAISEVRRRIGVVEVLESENVTLIQGKLDVGVSLVPPLIRAVKSRLRTELPAILDAPPGTSCPVVTTLRGSEYVLLVTEPTPFGLHDLTLAMDMVRELQLPFGVVINRAGSGDDRVHDYCHKQGIPILLEIPDDRRIAEAYSRGVLMVDALPEYRGIFTKLWDNIQAAYEAKRE</sequence>
<evidence type="ECO:0000256" key="1">
    <source>
        <dbReference type="ARBA" id="ARBA00022723"/>
    </source>
</evidence>
<dbReference type="GO" id="GO:0051536">
    <property type="term" value="F:iron-sulfur cluster binding"/>
    <property type="evidence" value="ECO:0007669"/>
    <property type="project" value="UniProtKB-KW"/>
</dbReference>
<protein>
    <submittedName>
        <fullName evidence="5">ATP-binding protein</fullName>
    </submittedName>
</protein>
<comment type="caution">
    <text evidence="5">The sequence shown here is derived from an EMBL/GenBank/DDBJ whole genome shotgun (WGS) entry which is preliminary data.</text>
</comment>
<dbReference type="InterPro" id="IPR017896">
    <property type="entry name" value="4Fe4S_Fe-S-bd"/>
</dbReference>
<dbReference type="InterPro" id="IPR027417">
    <property type="entry name" value="P-loop_NTPase"/>
</dbReference>
<dbReference type="PANTHER" id="PTHR43063">
    <property type="entry name" value="4FE-4S CLUSTER CONTAINING PARA FAMILY ATPASE PROTEIN"/>
    <property type="match status" value="1"/>
</dbReference>
<dbReference type="SUPFAM" id="SSF54862">
    <property type="entry name" value="4Fe-4S ferredoxins"/>
    <property type="match status" value="1"/>
</dbReference>
<name>A0A933MJI5_UNCT6</name>
<gene>
    <name evidence="5" type="ORF">HY768_00515</name>
</gene>
<evidence type="ECO:0000313" key="6">
    <source>
        <dbReference type="Proteomes" id="UP000736328"/>
    </source>
</evidence>
<dbReference type="CDD" id="cd03110">
    <property type="entry name" value="SIMIBI_bact_arch"/>
    <property type="match status" value="1"/>
</dbReference>
<keyword evidence="2" id="KW-0408">Iron</keyword>
<keyword evidence="3" id="KW-0411">Iron-sulfur</keyword>
<evidence type="ECO:0000313" key="5">
    <source>
        <dbReference type="EMBL" id="MBI4725705.1"/>
    </source>
</evidence>
<proteinExistence type="predicted"/>
<dbReference type="Gene3D" id="3.30.70.20">
    <property type="match status" value="1"/>
</dbReference>
<dbReference type="PANTHER" id="PTHR43063:SF1">
    <property type="entry name" value="4FE-4S CLUSTER CONTAINING PARA FAMILY ATPASE PROTEIN"/>
    <property type="match status" value="1"/>
</dbReference>
<evidence type="ECO:0000256" key="3">
    <source>
        <dbReference type="ARBA" id="ARBA00023014"/>
    </source>
</evidence>